<dbReference type="PROSITE" id="PS51723">
    <property type="entry name" value="PEPTIDASE_M60"/>
    <property type="match status" value="1"/>
</dbReference>
<dbReference type="InterPro" id="IPR042279">
    <property type="entry name" value="Pep_M60_3"/>
</dbReference>
<gene>
    <name evidence="3" type="ORF">D4764_12G0000820</name>
</gene>
<dbReference type="InterPro" id="IPR031161">
    <property type="entry name" value="Peptidase_M60_dom"/>
</dbReference>
<name>A0A5C6PAC0_9TELE</name>
<dbReference type="PANTHER" id="PTHR15730:SF5">
    <property type="entry name" value="SI:CH211-210B2.2-RELATED"/>
    <property type="match status" value="1"/>
</dbReference>
<proteinExistence type="inferred from homology"/>
<comment type="similarity">
    <text evidence="1">Belongs to the TCAF family.</text>
</comment>
<dbReference type="Pfam" id="PF13402">
    <property type="entry name" value="Peptidase_M60"/>
    <property type="match status" value="1"/>
</dbReference>
<dbReference type="Pfam" id="PF17291">
    <property type="entry name" value="M60-like_N"/>
    <property type="match status" value="1"/>
</dbReference>
<dbReference type="Gene3D" id="1.10.390.30">
    <property type="entry name" value="Peptidase M60, enhancin-like domain 3"/>
    <property type="match status" value="1"/>
</dbReference>
<dbReference type="InterPro" id="IPR029062">
    <property type="entry name" value="Class_I_gatase-like"/>
</dbReference>
<keyword evidence="4" id="KW-1185">Reference proteome</keyword>
<comment type="caution">
    <text evidence="3">The sequence shown here is derived from an EMBL/GenBank/DDBJ whole genome shotgun (WGS) entry which is preliminary data.</text>
</comment>
<dbReference type="Gene3D" id="3.40.390.80">
    <property type="entry name" value="Peptidase M60, enhancin-like domain 2"/>
    <property type="match status" value="1"/>
</dbReference>
<evidence type="ECO:0000313" key="3">
    <source>
        <dbReference type="EMBL" id="TWW76692.1"/>
    </source>
</evidence>
<dbReference type="SMART" id="SM01276">
    <property type="entry name" value="M60-like"/>
    <property type="match status" value="1"/>
</dbReference>
<accession>A0A5C6PAC0</accession>
<dbReference type="Proteomes" id="UP000324091">
    <property type="component" value="Chromosome 12"/>
</dbReference>
<dbReference type="SUPFAM" id="SSF52317">
    <property type="entry name" value="Class I glutamine amidotransferase-like"/>
    <property type="match status" value="1"/>
</dbReference>
<dbReference type="EMBL" id="RHFK02000004">
    <property type="protein sequence ID" value="TWW76692.1"/>
    <property type="molecule type" value="Genomic_DNA"/>
</dbReference>
<dbReference type="AlphaFoldDB" id="A0A5C6PAC0"/>
<evidence type="ECO:0000259" key="2">
    <source>
        <dbReference type="PROSITE" id="PS51723"/>
    </source>
</evidence>
<dbReference type="GO" id="GO:0005886">
    <property type="term" value="C:plasma membrane"/>
    <property type="evidence" value="ECO:0007669"/>
    <property type="project" value="TreeGrafter"/>
</dbReference>
<organism evidence="3 4">
    <name type="scientific">Takifugu flavidus</name>
    <name type="common">sansaifugu</name>
    <dbReference type="NCBI Taxonomy" id="433684"/>
    <lineage>
        <taxon>Eukaryota</taxon>
        <taxon>Metazoa</taxon>
        <taxon>Chordata</taxon>
        <taxon>Craniata</taxon>
        <taxon>Vertebrata</taxon>
        <taxon>Euteleostomi</taxon>
        <taxon>Actinopterygii</taxon>
        <taxon>Neopterygii</taxon>
        <taxon>Teleostei</taxon>
        <taxon>Neoteleostei</taxon>
        <taxon>Acanthomorphata</taxon>
        <taxon>Eupercaria</taxon>
        <taxon>Tetraodontiformes</taxon>
        <taxon>Tetradontoidea</taxon>
        <taxon>Tetraodontidae</taxon>
        <taxon>Takifugu</taxon>
    </lineage>
</organism>
<evidence type="ECO:0000313" key="4">
    <source>
        <dbReference type="Proteomes" id="UP000324091"/>
    </source>
</evidence>
<dbReference type="PANTHER" id="PTHR15730">
    <property type="entry name" value="EXPERIMENTAL AUTOIMMUNE PROSTATITIS ANTIGEN 2-RELATED"/>
    <property type="match status" value="1"/>
</dbReference>
<dbReference type="GO" id="GO:0044325">
    <property type="term" value="F:transmembrane transporter binding"/>
    <property type="evidence" value="ECO:0007669"/>
    <property type="project" value="TreeGrafter"/>
</dbReference>
<dbReference type="FunFam" id="3.40.390.80:FF:000001">
    <property type="entry name" value="TRPM8 channel-associated factor 1"/>
    <property type="match status" value="1"/>
</dbReference>
<evidence type="ECO:0000256" key="1">
    <source>
        <dbReference type="ARBA" id="ARBA00009770"/>
    </source>
</evidence>
<dbReference type="InterPro" id="IPR035423">
    <property type="entry name" value="M60-like_N"/>
</dbReference>
<sequence length="918" mass="101367">MTTQPTQNLHEESYARLMRGVKELDLCGPSAPSDLVLIGDHAFPLAMNSQGQVIMAASLYGRGRIVVLGHEGYLTAFPDLVENAVTWLGGDGSDGSVAVHQQVKAVADNLSKSKLKVEVVGGFGLNLGAAVYVTDAYSVAADAKGLVAFMKAGGGVLIGGQAWNWAQTRPKDNVLLLFEGNKVSGVAGIYFSERAAEVERLPVPPQIPSSWMTVVIGKDFEDDLDFLLQGVSEFEIPGGLLASEVMVHGPLAFPIGTTSDGQAFLAGAYYGQGRVIVITHEGLMGRETLFQFWKNAIHWLDEGRNGVIGVGACPDSSCFNLISNWCNCVKTDFREDLSVFVCTAYNGDHLEEIQNFVAEGGGLLVGGHAWYWAQTHPGQNTMTDFVGNKLLNKMGLSLLGNIVGNGCYKPPVPKQAMKDTYNFRDLLHRVVCHMSKGEELEKKEEECLRKLGADCAAYLNRKAYDSSSYAQVVSTLTDIVKKFGIPQVCESCPVNSPRDHLLLSVGSEVYKVCQDQDALLPFLIQNNPLLPVVHNHKMRISAATEGWEDWISTGLYLSPGMKTYVAFPAELVNKGWKIQIGCHTDYLNHSELKRAACVHEQFPVTSEMMQIWNLWGGLIYLIAPRNAQVDGAEVTVQVAVPAPYYKSGVTTAGDWSRLRTAPSPWAEMEFDNIVITVPSETVRDLERPDELAALWNAIMAAIADLAALPPKLGRKERIVTDVQISHGWMHAGYPIMAFTAAAHELVSVDSMRRGMWGPIHELGHNQQRRCWELPPHTTEGTCNLWSVYVHEQVLGINRAQAHPNVSVENRKQRIEDYVKGGKNLSEWYMWTALETYLQVQERFGWDALKKAFGAYHGMSSYPDDNKGKMNLYAETVSRAVGRNLTGFFRTWGWPIEASTEEKVKNLPPWTDHPMVQYG</sequence>
<protein>
    <submittedName>
        <fullName evidence="3">TRPM8 channel-associated factor-like protein</fullName>
    </submittedName>
</protein>
<dbReference type="GO" id="GO:0090314">
    <property type="term" value="P:positive regulation of protein targeting to membrane"/>
    <property type="evidence" value="ECO:0007669"/>
    <property type="project" value="TreeGrafter"/>
</dbReference>
<reference evidence="3 4" key="1">
    <citation type="submission" date="2019-04" db="EMBL/GenBank/DDBJ databases">
        <title>Chromosome genome assembly for Takifugu flavidus.</title>
        <authorList>
            <person name="Xiao S."/>
        </authorList>
    </citation>
    <scope>NUCLEOTIDE SEQUENCE [LARGE SCALE GENOMIC DNA]</scope>
    <source>
        <strain evidence="3">HTHZ2018</strain>
        <tissue evidence="3">Muscle</tissue>
    </source>
</reference>
<feature type="domain" description="Peptidase M60" evidence="2">
    <location>
        <begin position="548"/>
        <end position="844"/>
    </location>
</feature>
<dbReference type="InterPro" id="IPR051244">
    <property type="entry name" value="TCAF"/>
</dbReference>